<dbReference type="EMBL" id="ACHB01000070">
    <property type="protein sequence ID" value="EEI91356.1"/>
    <property type="molecule type" value="Genomic_DNA"/>
</dbReference>
<dbReference type="HOGENOM" id="CLU_1509656_0_0_10"/>
<reference evidence="1 2" key="1">
    <citation type="submission" date="2009-01" db="EMBL/GenBank/DDBJ databases">
        <authorList>
            <person name="Qin X."/>
            <person name="Bachman B."/>
            <person name="Battles P."/>
            <person name="Bell A."/>
            <person name="Bess C."/>
            <person name="Bickham C."/>
            <person name="Chaboub L."/>
            <person name="Chen D."/>
            <person name="Coyle M."/>
            <person name="Deiros D.R."/>
            <person name="Dinh H."/>
            <person name="Forbes L."/>
            <person name="Fowler G."/>
            <person name="Francisco L."/>
            <person name="Fu Q."/>
            <person name="Gubbala S."/>
            <person name="Hale W."/>
            <person name="Han Y."/>
            <person name="Hemphill L."/>
            <person name="Highlander S.K."/>
            <person name="Hirani K."/>
            <person name="Hogues M."/>
            <person name="Jackson L."/>
            <person name="Jakkamsetti A."/>
            <person name="Javaid M."/>
            <person name="Jiang H."/>
            <person name="Korchina V."/>
            <person name="Kovar C."/>
            <person name="Lara F."/>
            <person name="Lee S."/>
            <person name="Mata R."/>
            <person name="Mathew T."/>
            <person name="Moen C."/>
            <person name="Morales K."/>
            <person name="Munidasa M."/>
            <person name="Nazareth L."/>
            <person name="Ngo R."/>
            <person name="Nguyen L."/>
            <person name="Okwuonu G."/>
            <person name="Ongeri F."/>
            <person name="Patil S."/>
            <person name="Petrosino J."/>
            <person name="Pham C."/>
            <person name="Pham P."/>
            <person name="Pu L.-L."/>
            <person name="Puazo M."/>
            <person name="Raj R."/>
            <person name="Reid J."/>
            <person name="Rouhana J."/>
            <person name="Saada N."/>
            <person name="Shang Y."/>
            <person name="Simmons D."/>
            <person name="Thornton R."/>
            <person name="Warren J."/>
            <person name="Weissenberger G."/>
            <person name="Zhang J."/>
            <person name="Zhang L."/>
            <person name="Zhou C."/>
            <person name="Zhu D."/>
            <person name="Muzny D."/>
            <person name="Worley K."/>
            <person name="Gibbs R."/>
        </authorList>
    </citation>
    <scope>NUCLEOTIDE SEQUENCE [LARGE SCALE GENOMIC DNA]</scope>
    <source>
        <strain evidence="1 2">ATCC 33300</strain>
    </source>
</reference>
<accession>C2G0H6</accession>
<gene>
    <name evidence="1" type="ORF">HMPREF0765_3076</name>
</gene>
<dbReference type="Proteomes" id="UP000006241">
    <property type="component" value="Unassembled WGS sequence"/>
</dbReference>
<protein>
    <submittedName>
        <fullName evidence="1">Uncharacterized protein</fullName>
    </submittedName>
</protein>
<name>C2G0H6_SPHSI</name>
<dbReference type="AlphaFoldDB" id="C2G0H6"/>
<organism evidence="1 2">
    <name type="scientific">Sphingobacterium spiritivorum ATCC 33300</name>
    <dbReference type="NCBI Taxonomy" id="525372"/>
    <lineage>
        <taxon>Bacteria</taxon>
        <taxon>Pseudomonadati</taxon>
        <taxon>Bacteroidota</taxon>
        <taxon>Sphingobacteriia</taxon>
        <taxon>Sphingobacteriales</taxon>
        <taxon>Sphingobacteriaceae</taxon>
        <taxon>Sphingobacterium</taxon>
    </lineage>
</organism>
<evidence type="ECO:0000313" key="1">
    <source>
        <dbReference type="EMBL" id="EEI91356.1"/>
    </source>
</evidence>
<sequence length="178" mass="20929">MKRRSFVKKTLIFNLYLGLGIHMVSCIKDENVRPSDNSANKSENLDVLRERLGAERIIYITQEQKEIEFGRKISRQRFRIQLDSKLYKSYSRSEHITRRRDIGTYIVGVLVQRKAINVDKLRNTKYSNTLEFIAEDIVRINYSNPAPLLKSRKQKCILNCIQKDSLFANKINLHKINI</sequence>
<dbReference type="RefSeq" id="WP_003008756.1">
    <property type="nucleotide sequence ID" value="NZ_GG668632.1"/>
</dbReference>
<evidence type="ECO:0000313" key="2">
    <source>
        <dbReference type="Proteomes" id="UP000006241"/>
    </source>
</evidence>
<proteinExistence type="predicted"/>
<comment type="caution">
    <text evidence="1">The sequence shown here is derived from an EMBL/GenBank/DDBJ whole genome shotgun (WGS) entry which is preliminary data.</text>
</comment>